<dbReference type="SUPFAM" id="SSF57716">
    <property type="entry name" value="Glucocorticoid receptor-like (DNA-binding domain)"/>
    <property type="match status" value="1"/>
</dbReference>
<keyword evidence="3" id="KW-0677">Repeat</keyword>
<dbReference type="InterPro" id="IPR036236">
    <property type="entry name" value="Znf_C2H2_sf"/>
</dbReference>
<evidence type="ECO:0000256" key="7">
    <source>
        <dbReference type="PROSITE-ProRule" id="PRU00042"/>
    </source>
</evidence>
<dbReference type="SUPFAM" id="SSF57667">
    <property type="entry name" value="beta-beta-alpha zinc fingers"/>
    <property type="match status" value="2"/>
</dbReference>
<feature type="domain" description="C2H2-type" evidence="9">
    <location>
        <begin position="188"/>
        <end position="215"/>
    </location>
</feature>
<dbReference type="PROSITE" id="PS51915">
    <property type="entry name" value="ZAD"/>
    <property type="match status" value="1"/>
</dbReference>
<accession>A0ABN8IE25</accession>
<sequence length="271" mass="30974">MDFPENCGFIELCRLCLSQPGSCSILETTHLLRDIFVCTGVEVSVTDTLPTKICNHCNEIIQKSIAFRTLVTENNLYLKSLCPHDIREEELNEDLVTSTITSEENKSSYLNQEVEIKQLQISDKIGQNDNKSSAADNCTHTPMQLQTLSIRKDLFPTSTQNVPNEENIPQSSVKRRKIKTEPIEVVEYRCGPCSKNFETWKKLYLHSRLHTKNIACTVEACGKMFATRGDLEKHVRTHTGEKPYQCNLCQRKFTQKCSLKSHMETVHSEEE</sequence>
<feature type="binding site" evidence="8">
    <location>
        <position position="54"/>
    </location>
    <ligand>
        <name>Zn(2+)</name>
        <dbReference type="ChEBI" id="CHEBI:29105"/>
    </ligand>
</feature>
<dbReference type="InterPro" id="IPR013087">
    <property type="entry name" value="Znf_C2H2_type"/>
</dbReference>
<evidence type="ECO:0000259" key="10">
    <source>
        <dbReference type="PROSITE" id="PS51915"/>
    </source>
</evidence>
<keyword evidence="6" id="KW-0539">Nucleus</keyword>
<dbReference type="InterPro" id="IPR012934">
    <property type="entry name" value="Znf_AD"/>
</dbReference>
<feature type="binding site" evidence="8">
    <location>
        <position position="16"/>
    </location>
    <ligand>
        <name>Zn(2+)</name>
        <dbReference type="ChEBI" id="CHEBI:29105"/>
    </ligand>
</feature>
<keyword evidence="12" id="KW-1185">Reference proteome</keyword>
<evidence type="ECO:0000256" key="2">
    <source>
        <dbReference type="ARBA" id="ARBA00022723"/>
    </source>
</evidence>
<feature type="domain" description="ZAD" evidence="10">
    <location>
        <begin position="11"/>
        <end position="81"/>
    </location>
</feature>
<keyword evidence="4 7" id="KW-0863">Zinc-finger</keyword>
<dbReference type="InterPro" id="IPR027756">
    <property type="entry name" value="Ovo-like"/>
</dbReference>
<keyword evidence="2 8" id="KW-0479">Metal-binding</keyword>
<dbReference type="PROSITE" id="PS00028">
    <property type="entry name" value="ZINC_FINGER_C2H2_1"/>
    <property type="match status" value="3"/>
</dbReference>
<evidence type="ECO:0000256" key="1">
    <source>
        <dbReference type="ARBA" id="ARBA00004123"/>
    </source>
</evidence>
<evidence type="ECO:0000256" key="4">
    <source>
        <dbReference type="ARBA" id="ARBA00022771"/>
    </source>
</evidence>
<evidence type="ECO:0000313" key="11">
    <source>
        <dbReference type="EMBL" id="CAH2051850.1"/>
    </source>
</evidence>
<name>A0ABN8IE25_9NEOP</name>
<gene>
    <name evidence="11" type="ORF">IPOD504_LOCUS7970</name>
</gene>
<dbReference type="Gene3D" id="3.30.160.60">
    <property type="entry name" value="Classic Zinc Finger"/>
    <property type="match status" value="2"/>
</dbReference>
<feature type="domain" description="C2H2-type" evidence="9">
    <location>
        <begin position="214"/>
        <end position="243"/>
    </location>
</feature>
<organism evidence="11 12">
    <name type="scientific">Iphiclides podalirius</name>
    <name type="common">scarce swallowtail</name>
    <dbReference type="NCBI Taxonomy" id="110791"/>
    <lineage>
        <taxon>Eukaryota</taxon>
        <taxon>Metazoa</taxon>
        <taxon>Ecdysozoa</taxon>
        <taxon>Arthropoda</taxon>
        <taxon>Hexapoda</taxon>
        <taxon>Insecta</taxon>
        <taxon>Pterygota</taxon>
        <taxon>Neoptera</taxon>
        <taxon>Endopterygota</taxon>
        <taxon>Lepidoptera</taxon>
        <taxon>Glossata</taxon>
        <taxon>Ditrysia</taxon>
        <taxon>Papilionoidea</taxon>
        <taxon>Papilionidae</taxon>
        <taxon>Papilioninae</taxon>
        <taxon>Iphiclides</taxon>
    </lineage>
</organism>
<dbReference type="SMART" id="SM00355">
    <property type="entry name" value="ZnF_C2H2"/>
    <property type="match status" value="3"/>
</dbReference>
<evidence type="ECO:0000256" key="8">
    <source>
        <dbReference type="PROSITE-ProRule" id="PRU01263"/>
    </source>
</evidence>
<keyword evidence="5 8" id="KW-0862">Zinc</keyword>
<dbReference type="Pfam" id="PF07776">
    <property type="entry name" value="zf-AD"/>
    <property type="match status" value="1"/>
</dbReference>
<protein>
    <submittedName>
        <fullName evidence="11">Uncharacterized protein</fullName>
    </submittedName>
</protein>
<evidence type="ECO:0000256" key="6">
    <source>
        <dbReference type="ARBA" id="ARBA00023242"/>
    </source>
</evidence>
<evidence type="ECO:0000256" key="5">
    <source>
        <dbReference type="ARBA" id="ARBA00022833"/>
    </source>
</evidence>
<comment type="subcellular location">
    <subcellularLocation>
        <location evidence="1">Nucleus</location>
    </subcellularLocation>
</comment>
<dbReference type="EMBL" id="OW152832">
    <property type="protein sequence ID" value="CAH2051850.1"/>
    <property type="molecule type" value="Genomic_DNA"/>
</dbReference>
<proteinExistence type="predicted"/>
<evidence type="ECO:0000313" key="12">
    <source>
        <dbReference type="Proteomes" id="UP000837857"/>
    </source>
</evidence>
<dbReference type="Proteomes" id="UP000837857">
    <property type="component" value="Chromosome 20"/>
</dbReference>
<feature type="binding site" evidence="8">
    <location>
        <position position="13"/>
    </location>
    <ligand>
        <name>Zn(2+)</name>
        <dbReference type="ChEBI" id="CHEBI:29105"/>
    </ligand>
</feature>
<dbReference type="PROSITE" id="PS50157">
    <property type="entry name" value="ZINC_FINGER_C2H2_2"/>
    <property type="match status" value="3"/>
</dbReference>
<dbReference type="PANTHER" id="PTHR10032">
    <property type="entry name" value="ZINC FINGER PROTEIN WITH KRAB AND SCAN DOMAINS"/>
    <property type="match status" value="1"/>
</dbReference>
<feature type="domain" description="C2H2-type" evidence="9">
    <location>
        <begin position="244"/>
        <end position="271"/>
    </location>
</feature>
<dbReference type="SMART" id="SM00868">
    <property type="entry name" value="zf-AD"/>
    <property type="match status" value="1"/>
</dbReference>
<reference evidence="11" key="1">
    <citation type="submission" date="2022-03" db="EMBL/GenBank/DDBJ databases">
        <authorList>
            <person name="Martin H S."/>
        </authorList>
    </citation>
    <scope>NUCLEOTIDE SEQUENCE</scope>
</reference>
<feature type="non-terminal residue" evidence="11">
    <location>
        <position position="1"/>
    </location>
</feature>
<dbReference type="Gene3D" id="3.40.1800.20">
    <property type="match status" value="1"/>
</dbReference>
<evidence type="ECO:0000256" key="3">
    <source>
        <dbReference type="ARBA" id="ARBA00022737"/>
    </source>
</evidence>
<feature type="binding site" evidence="8">
    <location>
        <position position="57"/>
    </location>
    <ligand>
        <name>Zn(2+)</name>
        <dbReference type="ChEBI" id="CHEBI:29105"/>
    </ligand>
</feature>
<dbReference type="Pfam" id="PF00096">
    <property type="entry name" value="zf-C2H2"/>
    <property type="match status" value="2"/>
</dbReference>
<evidence type="ECO:0000259" key="9">
    <source>
        <dbReference type="PROSITE" id="PS50157"/>
    </source>
</evidence>
<dbReference type="PANTHER" id="PTHR10032:SF271">
    <property type="entry name" value="RH12261P-RELATED"/>
    <property type="match status" value="1"/>
</dbReference>